<dbReference type="EMBL" id="BARU01019655">
    <property type="protein sequence ID" value="GAH55270.1"/>
    <property type="molecule type" value="Genomic_DNA"/>
</dbReference>
<comment type="caution">
    <text evidence="1">The sequence shown here is derived from an EMBL/GenBank/DDBJ whole genome shotgun (WGS) entry which is preliminary data.</text>
</comment>
<feature type="non-terminal residue" evidence="1">
    <location>
        <position position="50"/>
    </location>
</feature>
<protein>
    <submittedName>
        <fullName evidence="1">Uncharacterized protein</fullName>
    </submittedName>
</protein>
<evidence type="ECO:0000313" key="1">
    <source>
        <dbReference type="EMBL" id="GAH55270.1"/>
    </source>
</evidence>
<reference evidence="1" key="1">
    <citation type="journal article" date="2014" name="Front. Microbiol.">
        <title>High frequency of phylogenetically diverse reductive dehalogenase-homologous genes in deep subseafloor sedimentary metagenomes.</title>
        <authorList>
            <person name="Kawai M."/>
            <person name="Futagami T."/>
            <person name="Toyoda A."/>
            <person name="Takaki Y."/>
            <person name="Nishi S."/>
            <person name="Hori S."/>
            <person name="Arai W."/>
            <person name="Tsubouchi T."/>
            <person name="Morono Y."/>
            <person name="Uchiyama I."/>
            <person name="Ito T."/>
            <person name="Fujiyama A."/>
            <person name="Inagaki F."/>
            <person name="Takami H."/>
        </authorList>
    </citation>
    <scope>NUCLEOTIDE SEQUENCE</scope>
    <source>
        <strain evidence="1">Expedition CK06-06</strain>
    </source>
</reference>
<gene>
    <name evidence="1" type="ORF">S03H2_32348</name>
</gene>
<dbReference type="AlphaFoldDB" id="X1HDW0"/>
<name>X1HDW0_9ZZZZ</name>
<dbReference type="Gene3D" id="3.40.50.720">
    <property type="entry name" value="NAD(P)-binding Rossmann-like Domain"/>
    <property type="match status" value="1"/>
</dbReference>
<sequence length="50" mass="5089">MVKKIKVGISGGGFVGNAHVEALRRIGVEVVGIAEATSELAKQKADALGL</sequence>
<dbReference type="SUPFAM" id="SSF51735">
    <property type="entry name" value="NAD(P)-binding Rossmann-fold domains"/>
    <property type="match status" value="1"/>
</dbReference>
<organism evidence="1">
    <name type="scientific">marine sediment metagenome</name>
    <dbReference type="NCBI Taxonomy" id="412755"/>
    <lineage>
        <taxon>unclassified sequences</taxon>
        <taxon>metagenomes</taxon>
        <taxon>ecological metagenomes</taxon>
    </lineage>
</organism>
<dbReference type="InterPro" id="IPR036291">
    <property type="entry name" value="NAD(P)-bd_dom_sf"/>
</dbReference>
<accession>X1HDW0</accession>
<proteinExistence type="predicted"/>